<keyword evidence="2" id="KW-0378">Hydrolase</keyword>
<keyword evidence="2" id="KW-0645">Protease</keyword>
<dbReference type="RefSeq" id="WP_313543659.1">
    <property type="nucleotide sequence ID" value="NZ_CP134880.1"/>
</dbReference>
<dbReference type="KEGG" id="dcp:RN607_00750"/>
<keyword evidence="2" id="KW-0121">Carboxypeptidase</keyword>
<dbReference type="InterPro" id="IPR003709">
    <property type="entry name" value="VanY-like_core_dom"/>
</dbReference>
<accession>A0AA96FDS2</accession>
<dbReference type="InterPro" id="IPR009045">
    <property type="entry name" value="Zn_M74/Hedgehog-like"/>
</dbReference>
<dbReference type="SUPFAM" id="SSF55166">
    <property type="entry name" value="Hedgehog/DD-peptidase"/>
    <property type="match status" value="1"/>
</dbReference>
<name>A0AA96FDS2_9MICO</name>
<dbReference type="Pfam" id="PF02557">
    <property type="entry name" value="VanY"/>
    <property type="match status" value="1"/>
</dbReference>
<dbReference type="Proteomes" id="UP001303408">
    <property type="component" value="Chromosome"/>
</dbReference>
<organism evidence="2">
    <name type="scientific">Demequina capsici</name>
    <dbReference type="NCBI Taxonomy" id="3075620"/>
    <lineage>
        <taxon>Bacteria</taxon>
        <taxon>Bacillati</taxon>
        <taxon>Actinomycetota</taxon>
        <taxon>Actinomycetes</taxon>
        <taxon>Micrococcales</taxon>
        <taxon>Demequinaceae</taxon>
        <taxon>Demequina</taxon>
    </lineage>
</organism>
<dbReference type="AlphaFoldDB" id="A0AA96FDS2"/>
<dbReference type="EMBL" id="CP134880">
    <property type="protein sequence ID" value="WNM27562.1"/>
    <property type="molecule type" value="Genomic_DNA"/>
</dbReference>
<proteinExistence type="predicted"/>
<dbReference type="Gene3D" id="3.30.1380.10">
    <property type="match status" value="1"/>
</dbReference>
<sequence>MTVFVDLSTPGRLAAEHAAGYERTLRALNAAGIDTPGTTSPNHAFRSDAEQEVLFRANYTQDTTEPLFHYASGKTDARSWAGHGTWYRRKGKVAVAPPGTSNHRLGDTVDWQDLGDQGSDRWNKAAAVLTDNGWDHTEGARIGESWHWTRITANDKHRNDTLEDTSMMLIRNTSGGKVWLVTDDAMEHVPDARTLAEYEKALGRAATDHPSWFVEGHQKMQERVRSSKAVQAAAAQAAAGYAVDSDALATAVIAQLPASAKPLTAAEVTAALKSVLSGASLTVK</sequence>
<feature type="domain" description="D-alanyl-D-alanine carboxypeptidase-like core" evidence="1">
    <location>
        <begin position="16"/>
        <end position="115"/>
    </location>
</feature>
<protein>
    <submittedName>
        <fullName evidence="2">D-alanyl-D-alanine carboxypeptidase family protein</fullName>
    </submittedName>
</protein>
<evidence type="ECO:0000313" key="2">
    <source>
        <dbReference type="EMBL" id="WNM27562.1"/>
    </source>
</evidence>
<reference evidence="2" key="1">
    <citation type="submission" date="2023-09" db="EMBL/GenBank/DDBJ databases">
        <title>Demequina sp. a novel bacteria isolated from Capsicum annuum.</title>
        <authorList>
            <person name="Humaira Z."/>
            <person name="Lee J."/>
            <person name="Cho D."/>
        </authorList>
    </citation>
    <scope>NUCLEOTIDE SEQUENCE</scope>
    <source>
        <strain evidence="2">PMTSA13</strain>
    </source>
</reference>
<dbReference type="GO" id="GO:0004180">
    <property type="term" value="F:carboxypeptidase activity"/>
    <property type="evidence" value="ECO:0007669"/>
    <property type="project" value="UniProtKB-KW"/>
</dbReference>
<gene>
    <name evidence="2" type="ORF">RN607_00750</name>
</gene>
<evidence type="ECO:0000259" key="1">
    <source>
        <dbReference type="Pfam" id="PF02557"/>
    </source>
</evidence>